<reference evidence="1 2" key="1">
    <citation type="submission" date="2021-06" db="EMBL/GenBank/DDBJ databases">
        <title>Caerostris extrusa draft genome.</title>
        <authorList>
            <person name="Kono N."/>
            <person name="Arakawa K."/>
        </authorList>
    </citation>
    <scope>NUCLEOTIDE SEQUENCE [LARGE SCALE GENOMIC DNA]</scope>
</reference>
<gene>
    <name evidence="1" type="ORF">CEXT_618851</name>
</gene>
<proteinExistence type="predicted"/>
<dbReference type="Proteomes" id="UP001054945">
    <property type="component" value="Unassembled WGS sequence"/>
</dbReference>
<name>A0AAV4MHS6_CAEEX</name>
<dbReference type="EMBL" id="BPLR01019795">
    <property type="protein sequence ID" value="GIX71845.1"/>
    <property type="molecule type" value="Genomic_DNA"/>
</dbReference>
<organism evidence="1 2">
    <name type="scientific">Caerostris extrusa</name>
    <name type="common">Bark spider</name>
    <name type="synonym">Caerostris bankana</name>
    <dbReference type="NCBI Taxonomy" id="172846"/>
    <lineage>
        <taxon>Eukaryota</taxon>
        <taxon>Metazoa</taxon>
        <taxon>Ecdysozoa</taxon>
        <taxon>Arthropoda</taxon>
        <taxon>Chelicerata</taxon>
        <taxon>Arachnida</taxon>
        <taxon>Araneae</taxon>
        <taxon>Araneomorphae</taxon>
        <taxon>Entelegynae</taxon>
        <taxon>Araneoidea</taxon>
        <taxon>Araneidae</taxon>
        <taxon>Caerostris</taxon>
    </lineage>
</organism>
<evidence type="ECO:0000313" key="2">
    <source>
        <dbReference type="Proteomes" id="UP001054945"/>
    </source>
</evidence>
<dbReference type="AlphaFoldDB" id="A0AAV4MHS6"/>
<sequence length="87" mass="9976">MANAAFLRLTDPIWLVKKPLTYLSLSRKKILSLRKELWNRCIFPPNLSCSRAVVAGKKPSISSTAAIWQKQWLMTERQWMAAGTLPF</sequence>
<evidence type="ECO:0000313" key="1">
    <source>
        <dbReference type="EMBL" id="GIX71845.1"/>
    </source>
</evidence>
<keyword evidence="2" id="KW-1185">Reference proteome</keyword>
<comment type="caution">
    <text evidence="1">The sequence shown here is derived from an EMBL/GenBank/DDBJ whole genome shotgun (WGS) entry which is preliminary data.</text>
</comment>
<protein>
    <submittedName>
        <fullName evidence="1">Uncharacterized protein</fullName>
    </submittedName>
</protein>
<accession>A0AAV4MHS6</accession>